<evidence type="ECO:0000313" key="4">
    <source>
        <dbReference type="Proteomes" id="UP000693970"/>
    </source>
</evidence>
<organism evidence="3 4">
    <name type="scientific">Nitzschia inconspicua</name>
    <dbReference type="NCBI Taxonomy" id="303405"/>
    <lineage>
        <taxon>Eukaryota</taxon>
        <taxon>Sar</taxon>
        <taxon>Stramenopiles</taxon>
        <taxon>Ochrophyta</taxon>
        <taxon>Bacillariophyta</taxon>
        <taxon>Bacillariophyceae</taxon>
        <taxon>Bacillariophycidae</taxon>
        <taxon>Bacillariales</taxon>
        <taxon>Bacillariaceae</taxon>
        <taxon>Nitzschia</taxon>
    </lineage>
</organism>
<evidence type="ECO:0000259" key="2">
    <source>
        <dbReference type="Pfam" id="PF20710"/>
    </source>
</evidence>
<dbReference type="AlphaFoldDB" id="A0A9K3M548"/>
<dbReference type="Pfam" id="PF20710">
    <property type="entry name" value="DUF6824"/>
    <property type="match status" value="1"/>
</dbReference>
<proteinExistence type="predicted"/>
<evidence type="ECO:0000313" key="3">
    <source>
        <dbReference type="EMBL" id="KAG7373281.1"/>
    </source>
</evidence>
<comment type="caution">
    <text evidence="3">The sequence shown here is derived from an EMBL/GenBank/DDBJ whole genome shotgun (WGS) entry which is preliminary data.</text>
</comment>
<reference evidence="3" key="1">
    <citation type="journal article" date="2021" name="Sci. Rep.">
        <title>Diploid genomic architecture of Nitzschia inconspicua, an elite biomass production diatom.</title>
        <authorList>
            <person name="Oliver A."/>
            <person name="Podell S."/>
            <person name="Pinowska A."/>
            <person name="Traller J.C."/>
            <person name="Smith S.R."/>
            <person name="McClure R."/>
            <person name="Beliaev A."/>
            <person name="Bohutskyi P."/>
            <person name="Hill E.A."/>
            <person name="Rabines A."/>
            <person name="Zheng H."/>
            <person name="Allen L.Z."/>
            <person name="Kuo A."/>
            <person name="Grigoriev I.V."/>
            <person name="Allen A.E."/>
            <person name="Hazlebeck D."/>
            <person name="Allen E.E."/>
        </authorList>
    </citation>
    <scope>NUCLEOTIDE SEQUENCE</scope>
    <source>
        <strain evidence="3">Hildebrandi</strain>
    </source>
</reference>
<name>A0A9K3M548_9STRA</name>
<feature type="compositionally biased region" description="Basic and acidic residues" evidence="1">
    <location>
        <begin position="432"/>
        <end position="451"/>
    </location>
</feature>
<accession>A0A9K3M548</accession>
<dbReference type="EMBL" id="JAGRRH010000002">
    <property type="protein sequence ID" value="KAG7373281.1"/>
    <property type="molecule type" value="Genomic_DNA"/>
</dbReference>
<feature type="region of interest" description="Disordered" evidence="1">
    <location>
        <begin position="432"/>
        <end position="457"/>
    </location>
</feature>
<dbReference type="Proteomes" id="UP000693970">
    <property type="component" value="Unassembled WGS sequence"/>
</dbReference>
<gene>
    <name evidence="3" type="ORF">IV203_034005</name>
</gene>
<dbReference type="InterPro" id="IPR049227">
    <property type="entry name" value="DUF6824"/>
</dbReference>
<feature type="domain" description="DUF6824" evidence="2">
    <location>
        <begin position="336"/>
        <end position="414"/>
    </location>
</feature>
<keyword evidence="4" id="KW-1185">Reference proteome</keyword>
<sequence length="477" mass="55003">MTTPGEETVPLSPEALDSLMAREVSQLSFIDRSSIYEEIHGVQSLAIKETPELIRQSLLSFQHEIDIFRGKKSAYDDAMIAGSRYVCSDELRIQFLRAEFFDAKKAVARFLLRLENLFDFFGPVALQRPLQYSDLGRKETDLLRKGFIQILPTRDRAGRLVEVANFRTEFWEADKDTRAKVIMYFEDAISEDMETQKNGLVVIVAWDDRLNMAAGISTTQEDYDVMVRLKASTPYRWSAVHICVPEGPLSRFYRAFMLLTFGRESRVRARVYPGFNMETQYKLLTFGINVLDIPITHTGSIKLKNHLQWIKTRRAIDEARKQGVNFAGTLHPGTNDVLFSKGGNQNHHGNYEFRSLIENLLSQERYKNVFSSRCNRRTSDREQREAIRYEIIRQIRARGGRFLALDKGGWWVELPIESSDLHDRVATSVYDHQKRLEARQKQKRTKSDTHDMPNGANTDLRMDEGGFCFNGFRPCGS</sequence>
<reference evidence="3" key="2">
    <citation type="submission" date="2021-04" db="EMBL/GenBank/DDBJ databases">
        <authorList>
            <person name="Podell S."/>
        </authorList>
    </citation>
    <scope>NUCLEOTIDE SEQUENCE</scope>
    <source>
        <strain evidence="3">Hildebrandi</strain>
    </source>
</reference>
<protein>
    <recommendedName>
        <fullName evidence="2">DUF6824 domain-containing protein</fullName>
    </recommendedName>
</protein>
<evidence type="ECO:0000256" key="1">
    <source>
        <dbReference type="SAM" id="MobiDB-lite"/>
    </source>
</evidence>
<dbReference type="OrthoDB" id="75724at2759"/>